<organism evidence="10 11">
    <name type="scientific">Rotaria magnacalcarata</name>
    <dbReference type="NCBI Taxonomy" id="392030"/>
    <lineage>
        <taxon>Eukaryota</taxon>
        <taxon>Metazoa</taxon>
        <taxon>Spiralia</taxon>
        <taxon>Gnathifera</taxon>
        <taxon>Rotifera</taxon>
        <taxon>Eurotatoria</taxon>
        <taxon>Bdelloidea</taxon>
        <taxon>Philodinida</taxon>
        <taxon>Philodinidae</taxon>
        <taxon>Rotaria</taxon>
    </lineage>
</organism>
<dbReference type="InterPro" id="IPR020635">
    <property type="entry name" value="Tyr_kinase_cat_dom"/>
</dbReference>
<keyword evidence="3" id="KW-0732">Signal</keyword>
<dbReference type="EMBL" id="CAJOBI010343700">
    <property type="protein sequence ID" value="CAF5216082.1"/>
    <property type="molecule type" value="Genomic_DNA"/>
</dbReference>
<dbReference type="Gene3D" id="3.30.200.20">
    <property type="entry name" value="Phosphorylase Kinase, domain 1"/>
    <property type="match status" value="1"/>
</dbReference>
<evidence type="ECO:0000256" key="5">
    <source>
        <dbReference type="ARBA" id="ARBA00022741"/>
    </source>
</evidence>
<dbReference type="Pfam" id="PF07714">
    <property type="entry name" value="PK_Tyr_Ser-Thr"/>
    <property type="match status" value="1"/>
</dbReference>
<evidence type="ECO:0000256" key="8">
    <source>
        <dbReference type="ARBA" id="ARBA00023136"/>
    </source>
</evidence>
<dbReference type="InterPro" id="IPR001245">
    <property type="entry name" value="Ser-Thr/Tyr_kinase_cat_dom"/>
</dbReference>
<evidence type="ECO:0000256" key="4">
    <source>
        <dbReference type="ARBA" id="ARBA00022737"/>
    </source>
</evidence>
<name>A0A8S3JFM5_9BILA</name>
<dbReference type="Proteomes" id="UP000676336">
    <property type="component" value="Unassembled WGS sequence"/>
</dbReference>
<dbReference type="GO" id="GO:0005886">
    <property type="term" value="C:plasma membrane"/>
    <property type="evidence" value="ECO:0007669"/>
    <property type="project" value="TreeGrafter"/>
</dbReference>
<dbReference type="GO" id="GO:0004714">
    <property type="term" value="F:transmembrane receptor protein tyrosine kinase activity"/>
    <property type="evidence" value="ECO:0007669"/>
    <property type="project" value="TreeGrafter"/>
</dbReference>
<dbReference type="GO" id="GO:0043235">
    <property type="term" value="C:receptor complex"/>
    <property type="evidence" value="ECO:0007669"/>
    <property type="project" value="TreeGrafter"/>
</dbReference>
<evidence type="ECO:0000259" key="9">
    <source>
        <dbReference type="PROSITE" id="PS50011"/>
    </source>
</evidence>
<evidence type="ECO:0000313" key="11">
    <source>
        <dbReference type="Proteomes" id="UP000676336"/>
    </source>
</evidence>
<dbReference type="PANTHER" id="PTHR24416">
    <property type="entry name" value="TYROSINE-PROTEIN KINASE RECEPTOR"/>
    <property type="match status" value="1"/>
</dbReference>
<protein>
    <recommendedName>
        <fullName evidence="9">Protein kinase domain-containing protein</fullName>
    </recommendedName>
</protein>
<evidence type="ECO:0000256" key="6">
    <source>
        <dbReference type="ARBA" id="ARBA00022840"/>
    </source>
</evidence>
<keyword evidence="7" id="KW-1133">Transmembrane helix</keyword>
<keyword evidence="8" id="KW-0472">Membrane</keyword>
<dbReference type="PANTHER" id="PTHR24416:SF525">
    <property type="entry name" value="INSULIN-LIKE RECEPTOR"/>
    <property type="match status" value="1"/>
</dbReference>
<dbReference type="GO" id="GO:0007169">
    <property type="term" value="P:cell surface receptor protein tyrosine kinase signaling pathway"/>
    <property type="evidence" value="ECO:0007669"/>
    <property type="project" value="TreeGrafter"/>
</dbReference>
<keyword evidence="2" id="KW-0812">Transmembrane</keyword>
<evidence type="ECO:0000256" key="2">
    <source>
        <dbReference type="ARBA" id="ARBA00022692"/>
    </source>
</evidence>
<proteinExistence type="predicted"/>
<accession>A0A8S3JFM5</accession>
<feature type="domain" description="Protein kinase" evidence="9">
    <location>
        <begin position="1"/>
        <end position="176"/>
    </location>
</feature>
<dbReference type="Gene3D" id="1.10.510.10">
    <property type="entry name" value="Transferase(Phosphotransferase) domain 1"/>
    <property type="match status" value="1"/>
</dbReference>
<dbReference type="InterPro" id="IPR000719">
    <property type="entry name" value="Prot_kinase_dom"/>
</dbReference>
<sequence length="176" mass="20276">MNQFNHEHIIHLLGVCFHNDYQPQFLVIELMEQGDLQNYLRRSRPSKNNDQCQLSYDDCLDISRQIADGACYLEQHSYVHRDLAARNCLVSAKDINDGKVLVKIGDFGLARMLSQQDYYRKTGEALLPVRWMAPESLLDAIFTSNSDIWSFGIVLWEIITLGHVPYSPMNNQQVIS</sequence>
<keyword evidence="5" id="KW-0547">Nucleotide-binding</keyword>
<dbReference type="InterPro" id="IPR008266">
    <property type="entry name" value="Tyr_kinase_AS"/>
</dbReference>
<feature type="non-terminal residue" evidence="10">
    <location>
        <position position="1"/>
    </location>
</feature>
<evidence type="ECO:0000256" key="1">
    <source>
        <dbReference type="ARBA" id="ARBA00004479"/>
    </source>
</evidence>
<dbReference type="PROSITE" id="PS50011">
    <property type="entry name" value="PROTEIN_KINASE_DOM"/>
    <property type="match status" value="1"/>
</dbReference>
<dbReference type="PROSITE" id="PS00109">
    <property type="entry name" value="PROTEIN_KINASE_TYR"/>
    <property type="match status" value="1"/>
</dbReference>
<evidence type="ECO:0000256" key="3">
    <source>
        <dbReference type="ARBA" id="ARBA00022729"/>
    </source>
</evidence>
<dbReference type="AlphaFoldDB" id="A0A8S3JFM5"/>
<dbReference type="InterPro" id="IPR050122">
    <property type="entry name" value="RTK"/>
</dbReference>
<evidence type="ECO:0000256" key="7">
    <source>
        <dbReference type="ARBA" id="ARBA00022989"/>
    </source>
</evidence>
<dbReference type="GO" id="GO:0005524">
    <property type="term" value="F:ATP binding"/>
    <property type="evidence" value="ECO:0007669"/>
    <property type="project" value="UniProtKB-KW"/>
</dbReference>
<gene>
    <name evidence="10" type="ORF">SMN809_LOCUS79867</name>
</gene>
<comment type="caution">
    <text evidence="10">The sequence shown here is derived from an EMBL/GenBank/DDBJ whole genome shotgun (WGS) entry which is preliminary data.</text>
</comment>
<dbReference type="InterPro" id="IPR011009">
    <property type="entry name" value="Kinase-like_dom_sf"/>
</dbReference>
<keyword evidence="6" id="KW-0067">ATP-binding</keyword>
<reference evidence="10" key="1">
    <citation type="submission" date="2021-02" db="EMBL/GenBank/DDBJ databases">
        <authorList>
            <person name="Nowell W R."/>
        </authorList>
    </citation>
    <scope>NUCLEOTIDE SEQUENCE</scope>
</reference>
<comment type="subcellular location">
    <subcellularLocation>
        <location evidence="1">Membrane</location>
        <topology evidence="1">Single-pass type I membrane protein</topology>
    </subcellularLocation>
</comment>
<evidence type="ECO:0000313" key="10">
    <source>
        <dbReference type="EMBL" id="CAF5216082.1"/>
    </source>
</evidence>
<dbReference type="SUPFAM" id="SSF56112">
    <property type="entry name" value="Protein kinase-like (PK-like)"/>
    <property type="match status" value="1"/>
</dbReference>
<dbReference type="SMART" id="SM00219">
    <property type="entry name" value="TyrKc"/>
    <property type="match status" value="1"/>
</dbReference>
<dbReference type="PRINTS" id="PR00109">
    <property type="entry name" value="TYRKINASE"/>
</dbReference>
<keyword evidence="4" id="KW-0677">Repeat</keyword>